<dbReference type="Proteomes" id="UP000012045">
    <property type="component" value="Unassembled WGS sequence"/>
</dbReference>
<sequence>MDGLNPPSWAPDHQNLTTPGTEAADYEYGRSTAVDDQQQPSAISSYNPNQPRLAMGSMGDHRKTSDTAPDNFQFALSQGLTLPLVNPLQYSDYDPGFDIFETVKRMSPQSTSNGADGYEYPTLATSTPIHSNIPFNTNPAQLAFPNQGAGSLPLDPGMAQSQLTISRRPPLMPSTHNGKLRTQALLGSTGGSGGFNHFSGTAPEHHVARNDQGQTAASNFVHLTVHDNGSPSDWSNRKLKSQPLSNNMQYAGQSGMNQALGNKPSFDNPKAGRRSNVPSWVVEFERAMKSDGTYIGQTDTKNHKDCSAEAQLGACLLAKEAFQISQAISNSLECEPDEDSGSRKNYYHRVEQWNQLFVDHWADNNTRTKRYFDLDTEFPSRLDDIYPAPWSVNWYPDVEVQGNPQEQKESNDLQEGTNTATDVQTNTAPRPITRDSIMRIVSRILNPLFTGATCGGSFKFSFWDPKSRRFSDRSQVTHLSTKERRNTLRRIKDLLDRTMSLASIPPELGIVYYMFQECNSSADAEGLYLHAKITTFDRFKELPNELRWMIWGYCCSPKTERLGLVVGAGKLREEGIELPITLRICRESREVTEFYHTVLDKPVFARGSRFIYTGQITYDQCKKKYSQPRQLALGPQDTVAISDATPQNRMEQTLEWYNQVDAKHRKGLKSIRHLEIRDIYNTHLDYLSASRLANSNTDRALLIPAVFTNGSLAMFKNLKTLTLTNISFHGTWRGRYSRPYNRKEQEAMKNLISDYLDEARVGDDRLVSKKNIVIRDFTEMDGQKVEKDNGRVDLSEEFYSKMLTHLPEEYRNQSQDRQIGRVWEREKK</sequence>
<dbReference type="InterPro" id="IPR045518">
    <property type="entry name" value="2EXR"/>
</dbReference>
<dbReference type="Pfam" id="PF20150">
    <property type="entry name" value="2EXR"/>
    <property type="match status" value="1"/>
</dbReference>
<feature type="compositionally biased region" description="Polar residues" evidence="1">
    <location>
        <begin position="34"/>
        <end position="50"/>
    </location>
</feature>
<reference evidence="4" key="1">
    <citation type="journal article" date="2013" name="Genome Announc.">
        <title>Draft genome sequence of Botrytis cinerea BcDW1, inoculum for noble rot of grape berries.</title>
        <authorList>
            <person name="Blanco-Ulate B."/>
            <person name="Allen G."/>
            <person name="Powell A.L."/>
            <person name="Cantu D."/>
        </authorList>
    </citation>
    <scope>NUCLEOTIDE SEQUENCE [LARGE SCALE GENOMIC DNA]</scope>
    <source>
        <strain evidence="4">BcDW1</strain>
    </source>
</reference>
<protein>
    <recommendedName>
        <fullName evidence="2">2EXR domain-containing protein</fullName>
    </recommendedName>
</protein>
<evidence type="ECO:0000313" key="4">
    <source>
        <dbReference type="Proteomes" id="UP000012045"/>
    </source>
</evidence>
<organism evidence="3 4">
    <name type="scientific">Botryotinia fuckeliana (strain BcDW1)</name>
    <name type="common">Noble rot fungus</name>
    <name type="synonym">Botrytis cinerea</name>
    <dbReference type="NCBI Taxonomy" id="1290391"/>
    <lineage>
        <taxon>Eukaryota</taxon>
        <taxon>Fungi</taxon>
        <taxon>Dikarya</taxon>
        <taxon>Ascomycota</taxon>
        <taxon>Pezizomycotina</taxon>
        <taxon>Leotiomycetes</taxon>
        <taxon>Helotiales</taxon>
        <taxon>Sclerotiniaceae</taxon>
        <taxon>Botrytis</taxon>
    </lineage>
</organism>
<feature type="compositionally biased region" description="Polar residues" evidence="1">
    <location>
        <begin position="413"/>
        <end position="428"/>
    </location>
</feature>
<evidence type="ECO:0000256" key="1">
    <source>
        <dbReference type="SAM" id="MobiDB-lite"/>
    </source>
</evidence>
<dbReference type="OrthoDB" id="3473305at2759"/>
<evidence type="ECO:0000313" key="3">
    <source>
        <dbReference type="EMBL" id="EMR81493.1"/>
    </source>
</evidence>
<accession>M7U4E2</accession>
<gene>
    <name evidence="3" type="ORF">BcDW1_9892</name>
</gene>
<name>M7U4E2_BOTF1</name>
<feature type="region of interest" description="Disordered" evidence="1">
    <location>
        <begin position="1"/>
        <end position="68"/>
    </location>
</feature>
<feature type="domain" description="2EXR" evidence="2">
    <location>
        <begin position="536"/>
        <end position="597"/>
    </location>
</feature>
<proteinExistence type="predicted"/>
<dbReference type="EMBL" id="KB708075">
    <property type="protein sequence ID" value="EMR81493.1"/>
    <property type="molecule type" value="Genomic_DNA"/>
</dbReference>
<dbReference type="HOGENOM" id="CLU_342241_0_0_1"/>
<feature type="region of interest" description="Disordered" evidence="1">
    <location>
        <begin position="402"/>
        <end position="428"/>
    </location>
</feature>
<evidence type="ECO:0000259" key="2">
    <source>
        <dbReference type="Pfam" id="PF20150"/>
    </source>
</evidence>
<dbReference type="AlphaFoldDB" id="M7U4E2"/>